<evidence type="ECO:0000313" key="2">
    <source>
        <dbReference type="EMBL" id="AKM08769.1"/>
    </source>
</evidence>
<gene>
    <name evidence="2" type="ORF">AB433_00145</name>
</gene>
<proteinExistence type="predicted"/>
<organism evidence="2 3">
    <name type="scientific">Croceicoccus naphthovorans</name>
    <dbReference type="NCBI Taxonomy" id="1348774"/>
    <lineage>
        <taxon>Bacteria</taxon>
        <taxon>Pseudomonadati</taxon>
        <taxon>Pseudomonadota</taxon>
        <taxon>Alphaproteobacteria</taxon>
        <taxon>Sphingomonadales</taxon>
        <taxon>Erythrobacteraceae</taxon>
        <taxon>Croceicoccus</taxon>
    </lineage>
</organism>
<dbReference type="Pfam" id="PF00498">
    <property type="entry name" value="FHA"/>
    <property type="match status" value="1"/>
</dbReference>
<reference evidence="2 3" key="1">
    <citation type="submission" date="2015-06" db="EMBL/GenBank/DDBJ databases">
        <authorList>
            <person name="Zeng Y."/>
            <person name="Huang Y."/>
        </authorList>
    </citation>
    <scope>NUCLEOTIDE SEQUENCE [LARGE SCALE GENOMIC DNA]</scope>
    <source>
        <strain evidence="2 3">PQ-2</strain>
    </source>
</reference>
<evidence type="ECO:0000256" key="1">
    <source>
        <dbReference type="ARBA" id="ARBA00022729"/>
    </source>
</evidence>
<evidence type="ECO:0000313" key="3">
    <source>
        <dbReference type="Proteomes" id="UP000035287"/>
    </source>
</evidence>
<dbReference type="InterPro" id="IPR008984">
    <property type="entry name" value="SMAD_FHA_dom_sf"/>
</dbReference>
<dbReference type="Gene3D" id="3.90.10.10">
    <property type="entry name" value="Cytochrome C3"/>
    <property type="match status" value="3"/>
</dbReference>
<sequence length="614" mass="66469">MTFIVRQISLKANGEEIVRSTNVEGDTLTIGRNAACDIHLPDLAVDPRHAQAVMRNGELFVESIGQQPFEVNGRSVTRRAIDLSRGAELTFGGHRINIERGDGGPTFTVRRVEAISDVAEEKDLGTVYTLKGLLPGKRMSAWIFAALVIVACLAWPIGAYLTHRDDEKRGGGYHGDEIWSSGDLTLAHKGLKDDCQACHVDAFVAVRDQACLTCHQDDAHSHITGLAANDATQRLVAARGEPGLFGQFERAVADGFNRPEGRCVECHIEHTGAGAMQDTPQKFCTDCHDGMKARLPDTKLPDASDFGTGHPEFRPALIVKPGNRTSEKPVLRRMALTADAHENNGLKFTHAEHMAKTGGVAQMVRRRPAEYDGRDAMECADCHRLDATKTRFAPVEMENDCQSCHALGLEMIDGTTRTLRHGEPELVAADLRAYFRSGNPPRPASLSGVARRAPGDGPAQATARDFARAVQFYPSRADGAVTRVFSKGGACFDCHTVTRDGPAITNGFNIVPASQNPRYFRKGWFTHDAHAKYECADCHVNALKSNDASRVLVPGIGGDGGCRSCHVGGTGNALIPVEHPVESDCAMCHSYHADDGPPFKATKPKTIASRATVR</sequence>
<dbReference type="InterPro" id="IPR029467">
    <property type="entry name" value="Cyt_c7-like"/>
</dbReference>
<dbReference type="EMBL" id="CP011770">
    <property type="protein sequence ID" value="AKM08769.1"/>
    <property type="molecule type" value="Genomic_DNA"/>
</dbReference>
<dbReference type="InterPro" id="IPR000253">
    <property type="entry name" value="FHA_dom"/>
</dbReference>
<dbReference type="OrthoDB" id="7387371at2"/>
<dbReference type="SUPFAM" id="SSF48695">
    <property type="entry name" value="Multiheme cytochromes"/>
    <property type="match status" value="2"/>
</dbReference>
<dbReference type="Pfam" id="PF14522">
    <property type="entry name" value="Cytochrome_C7"/>
    <property type="match status" value="1"/>
</dbReference>
<dbReference type="SUPFAM" id="SSF49879">
    <property type="entry name" value="SMAD/FHA domain"/>
    <property type="match status" value="1"/>
</dbReference>
<dbReference type="PANTHER" id="PTHR35038">
    <property type="entry name" value="DISSIMILATORY SULFITE REDUCTASE SIRA"/>
    <property type="match status" value="1"/>
</dbReference>
<dbReference type="Gene3D" id="2.60.200.20">
    <property type="match status" value="1"/>
</dbReference>
<dbReference type="RefSeq" id="WP_047819467.1">
    <property type="nucleotide sequence ID" value="NZ_CP011770.1"/>
</dbReference>
<dbReference type="InterPro" id="IPR036280">
    <property type="entry name" value="Multihaem_cyt_sf"/>
</dbReference>
<dbReference type="CDD" id="cd00060">
    <property type="entry name" value="FHA"/>
    <property type="match status" value="1"/>
</dbReference>
<dbReference type="PATRIC" id="fig|1348774.3.peg.36"/>
<keyword evidence="1" id="KW-0732">Signal</keyword>
<dbReference type="PROSITE" id="PS50006">
    <property type="entry name" value="FHA_DOMAIN"/>
    <property type="match status" value="1"/>
</dbReference>
<accession>A0A0G3XDT7</accession>
<dbReference type="Proteomes" id="UP000035287">
    <property type="component" value="Chromosome"/>
</dbReference>
<name>A0A0G3XDT7_9SPHN</name>
<keyword evidence="3" id="KW-1185">Reference proteome</keyword>
<dbReference type="AlphaFoldDB" id="A0A0G3XDT7"/>
<dbReference type="STRING" id="1348774.AB433_00145"/>
<dbReference type="KEGG" id="cna:AB433_00145"/>
<dbReference type="InterPro" id="IPR051829">
    <property type="entry name" value="Multiheme_Cytochr_ET"/>
</dbReference>
<protein>
    <submittedName>
        <fullName evidence="2">Uncharacterized protein</fullName>
    </submittedName>
</protein>